<comment type="similarity">
    <text evidence="1">Belongs to the class-I aminoacyl-tRNA synthetase family. Glutamate--tRNA ligase type 1 subfamily.</text>
</comment>
<keyword evidence="5" id="KW-0648">Protein biosynthesis</keyword>
<protein>
    <recommendedName>
        <fullName evidence="7">Aminoacyl-tRNA synthetase class I anticodon-binding domain-containing protein</fullName>
    </recommendedName>
</protein>
<dbReference type="Pfam" id="PF19269">
    <property type="entry name" value="Anticodon_2"/>
    <property type="match status" value="1"/>
</dbReference>
<dbReference type="EMBL" id="BARS01003198">
    <property type="protein sequence ID" value="GAF79102.1"/>
    <property type="molecule type" value="Genomic_DNA"/>
</dbReference>
<dbReference type="Gene3D" id="1.10.10.350">
    <property type="match status" value="1"/>
</dbReference>
<dbReference type="GO" id="GO:0006424">
    <property type="term" value="P:glutamyl-tRNA aminoacylation"/>
    <property type="evidence" value="ECO:0007669"/>
    <property type="project" value="TreeGrafter"/>
</dbReference>
<dbReference type="PANTHER" id="PTHR43311">
    <property type="entry name" value="GLUTAMATE--TRNA LIGASE"/>
    <property type="match status" value="1"/>
</dbReference>
<keyword evidence="2" id="KW-0436">Ligase</keyword>
<reference evidence="8" key="1">
    <citation type="journal article" date="2014" name="Front. Microbiol.">
        <title>High frequency of phylogenetically diverse reductive dehalogenase-homologous genes in deep subseafloor sedimentary metagenomes.</title>
        <authorList>
            <person name="Kawai M."/>
            <person name="Futagami T."/>
            <person name="Toyoda A."/>
            <person name="Takaki Y."/>
            <person name="Nishi S."/>
            <person name="Hori S."/>
            <person name="Arai W."/>
            <person name="Tsubouchi T."/>
            <person name="Morono Y."/>
            <person name="Uchiyama I."/>
            <person name="Ito T."/>
            <person name="Fujiyama A."/>
            <person name="Inagaki F."/>
            <person name="Takami H."/>
        </authorList>
    </citation>
    <scope>NUCLEOTIDE SEQUENCE</scope>
    <source>
        <strain evidence="8">Expedition CK06-06</strain>
    </source>
</reference>
<sequence>STFYFRDMGYLSDALVNFLTLMGYSTPDEKEIYSFDTFVKDFDPTRIGTSGAFFDVQKLDWLNQQYIINNLSENDLLNLLKKWQFNDDFFQKLLPLCHTRMKTLTDFMELFDFMFINNLNYSEDLLCPKKISKEEAVFILYTFMMLLEKQDALKAESIEKDTHTLADLFQINHKKIIMPLLFGAIQGKKFGPPLFKSLEILKKDRSRAKLLNAIDFLGGISNKKIATIKKLLESKDLSSLIKQNN</sequence>
<gene>
    <name evidence="8" type="ORF">S01H1_06165</name>
</gene>
<dbReference type="GO" id="GO:0005829">
    <property type="term" value="C:cytosol"/>
    <property type="evidence" value="ECO:0007669"/>
    <property type="project" value="TreeGrafter"/>
</dbReference>
<accession>X0ST56</accession>
<feature type="domain" description="Aminoacyl-tRNA synthetase class I anticodon-binding" evidence="7">
    <location>
        <begin position="76"/>
        <end position="214"/>
    </location>
</feature>
<evidence type="ECO:0000256" key="2">
    <source>
        <dbReference type="ARBA" id="ARBA00022598"/>
    </source>
</evidence>
<dbReference type="SUPFAM" id="SSF48163">
    <property type="entry name" value="An anticodon-binding domain of class I aminoacyl-tRNA synthetases"/>
    <property type="match status" value="1"/>
</dbReference>
<evidence type="ECO:0000256" key="1">
    <source>
        <dbReference type="ARBA" id="ARBA00007894"/>
    </source>
</evidence>
<dbReference type="InterPro" id="IPR045462">
    <property type="entry name" value="aa-tRNA-synth_I_cd-bd"/>
</dbReference>
<evidence type="ECO:0000256" key="6">
    <source>
        <dbReference type="ARBA" id="ARBA00023146"/>
    </source>
</evidence>
<comment type="caution">
    <text evidence="8">The sequence shown here is derived from an EMBL/GenBank/DDBJ whole genome shotgun (WGS) entry which is preliminary data.</text>
</comment>
<organism evidence="8">
    <name type="scientific">marine sediment metagenome</name>
    <dbReference type="NCBI Taxonomy" id="412755"/>
    <lineage>
        <taxon>unclassified sequences</taxon>
        <taxon>metagenomes</taxon>
        <taxon>ecological metagenomes</taxon>
    </lineage>
</organism>
<feature type="non-terminal residue" evidence="8">
    <location>
        <position position="1"/>
    </location>
</feature>
<dbReference type="GO" id="GO:0000049">
    <property type="term" value="F:tRNA binding"/>
    <property type="evidence" value="ECO:0007669"/>
    <property type="project" value="InterPro"/>
</dbReference>
<evidence type="ECO:0000256" key="5">
    <source>
        <dbReference type="ARBA" id="ARBA00022917"/>
    </source>
</evidence>
<dbReference type="InterPro" id="IPR008925">
    <property type="entry name" value="aa_tRNA-synth_I_cd-bd_sf"/>
</dbReference>
<dbReference type="GO" id="GO:0004818">
    <property type="term" value="F:glutamate-tRNA ligase activity"/>
    <property type="evidence" value="ECO:0007669"/>
    <property type="project" value="TreeGrafter"/>
</dbReference>
<dbReference type="Gene3D" id="1.10.1160.10">
    <property type="entry name" value="Glutamyl-trna Synthetase, Domain 2"/>
    <property type="match status" value="1"/>
</dbReference>
<keyword evidence="3" id="KW-0547">Nucleotide-binding</keyword>
<evidence type="ECO:0000256" key="4">
    <source>
        <dbReference type="ARBA" id="ARBA00022840"/>
    </source>
</evidence>
<evidence type="ECO:0000259" key="7">
    <source>
        <dbReference type="Pfam" id="PF19269"/>
    </source>
</evidence>
<dbReference type="AlphaFoldDB" id="X0ST56"/>
<name>X0ST56_9ZZZZ</name>
<dbReference type="InterPro" id="IPR049940">
    <property type="entry name" value="GluQ/Sye"/>
</dbReference>
<proteinExistence type="inferred from homology"/>
<dbReference type="PANTHER" id="PTHR43311:SF2">
    <property type="entry name" value="GLUTAMATE--TRNA LIGASE, MITOCHONDRIAL-RELATED"/>
    <property type="match status" value="1"/>
</dbReference>
<keyword evidence="4" id="KW-0067">ATP-binding</keyword>
<dbReference type="InterPro" id="IPR020751">
    <property type="entry name" value="aa-tRNA-synth_I_codon-bd_sub2"/>
</dbReference>
<evidence type="ECO:0000256" key="3">
    <source>
        <dbReference type="ARBA" id="ARBA00022741"/>
    </source>
</evidence>
<dbReference type="InterPro" id="IPR020061">
    <property type="entry name" value="Glu_tRNA_lig_a-bdl"/>
</dbReference>
<dbReference type="GO" id="GO:0005524">
    <property type="term" value="F:ATP binding"/>
    <property type="evidence" value="ECO:0007669"/>
    <property type="project" value="UniProtKB-KW"/>
</dbReference>
<keyword evidence="6" id="KW-0030">Aminoacyl-tRNA synthetase</keyword>
<evidence type="ECO:0000313" key="8">
    <source>
        <dbReference type="EMBL" id="GAF79102.1"/>
    </source>
</evidence>